<evidence type="ECO:0000313" key="13">
    <source>
        <dbReference type="Proteomes" id="UP001557470"/>
    </source>
</evidence>
<dbReference type="Pfam" id="PF20772">
    <property type="entry name" value="TACO1_YebC_N"/>
    <property type="match status" value="1"/>
</dbReference>
<keyword evidence="4" id="KW-0175">Coiled coil</keyword>
<evidence type="ECO:0000256" key="8">
    <source>
        <dbReference type="ARBA" id="ARBA00073666"/>
    </source>
</evidence>
<keyword evidence="5" id="KW-0496">Mitochondrion</keyword>
<evidence type="ECO:0000256" key="4">
    <source>
        <dbReference type="ARBA" id="ARBA00023054"/>
    </source>
</evidence>
<organism evidence="12 13">
    <name type="scientific">Umbra pygmaea</name>
    <name type="common">Eastern mudminnow</name>
    <dbReference type="NCBI Taxonomy" id="75934"/>
    <lineage>
        <taxon>Eukaryota</taxon>
        <taxon>Metazoa</taxon>
        <taxon>Chordata</taxon>
        <taxon>Craniata</taxon>
        <taxon>Vertebrata</taxon>
        <taxon>Euteleostomi</taxon>
        <taxon>Actinopterygii</taxon>
        <taxon>Neopterygii</taxon>
        <taxon>Teleostei</taxon>
        <taxon>Protacanthopterygii</taxon>
        <taxon>Esociformes</taxon>
        <taxon>Umbridae</taxon>
        <taxon>Umbra</taxon>
    </lineage>
</organism>
<evidence type="ECO:0000256" key="3">
    <source>
        <dbReference type="ARBA" id="ARBA00022845"/>
    </source>
</evidence>
<accession>A0ABD0XDV5</accession>
<evidence type="ECO:0000256" key="7">
    <source>
        <dbReference type="ARBA" id="ARBA00053642"/>
    </source>
</evidence>
<dbReference type="InterPro" id="IPR048300">
    <property type="entry name" value="TACO1_YebC-like_2nd/3rd_dom"/>
</dbReference>
<evidence type="ECO:0000313" key="12">
    <source>
        <dbReference type="EMBL" id="KAL0984472.1"/>
    </source>
</evidence>
<dbReference type="InterPro" id="IPR017856">
    <property type="entry name" value="Integrase-like_N"/>
</dbReference>
<reference evidence="12 13" key="1">
    <citation type="submission" date="2024-06" db="EMBL/GenBank/DDBJ databases">
        <authorList>
            <person name="Pan Q."/>
            <person name="Wen M."/>
            <person name="Jouanno E."/>
            <person name="Zahm M."/>
            <person name="Klopp C."/>
            <person name="Cabau C."/>
            <person name="Louis A."/>
            <person name="Berthelot C."/>
            <person name="Parey E."/>
            <person name="Roest Crollius H."/>
            <person name="Montfort J."/>
            <person name="Robinson-Rechavi M."/>
            <person name="Bouchez O."/>
            <person name="Lampietro C."/>
            <person name="Lopez Roques C."/>
            <person name="Donnadieu C."/>
            <person name="Postlethwait J."/>
            <person name="Bobe J."/>
            <person name="Verreycken H."/>
            <person name="Guiguen Y."/>
        </authorList>
    </citation>
    <scope>NUCLEOTIDE SEQUENCE [LARGE SCALE GENOMIC DNA]</scope>
    <source>
        <strain evidence="12">Up_M1</strain>
        <tissue evidence="12">Testis</tissue>
    </source>
</reference>
<feature type="domain" description="TACO1/YebC-like second and third" evidence="10">
    <location>
        <begin position="152"/>
        <end position="308"/>
    </location>
</feature>
<dbReference type="Gene3D" id="3.30.70.980">
    <property type="match status" value="2"/>
</dbReference>
<dbReference type="AlphaFoldDB" id="A0ABD0XDV5"/>
<keyword evidence="13" id="KW-1185">Reference proteome</keyword>
<comment type="similarity">
    <text evidence="2">Belongs to the TACO1 family.</text>
</comment>
<dbReference type="PANTHER" id="PTHR12532">
    <property type="entry name" value="TRANSLATIONAL ACTIVATOR OF CYTOCHROME C OXIDASE 1"/>
    <property type="match status" value="1"/>
</dbReference>
<dbReference type="GO" id="GO:0006417">
    <property type="term" value="P:regulation of translation"/>
    <property type="evidence" value="ECO:0007669"/>
    <property type="project" value="UniProtKB-KW"/>
</dbReference>
<dbReference type="GO" id="GO:0005739">
    <property type="term" value="C:mitochondrion"/>
    <property type="evidence" value="ECO:0007669"/>
    <property type="project" value="UniProtKB-SubCell"/>
</dbReference>
<dbReference type="Proteomes" id="UP001557470">
    <property type="component" value="Unassembled WGS sequence"/>
</dbReference>
<protein>
    <recommendedName>
        <fullName evidence="8">Translational activator of cytochrome c oxidase 1</fullName>
    </recommendedName>
    <alternativeName>
        <fullName evidence="9">Coiled-coil domain-containing protein 44</fullName>
    </alternativeName>
</protein>
<dbReference type="FunFam" id="3.30.70.980:FF:000008">
    <property type="entry name" value="Translational activator of cytochrome c oxidase 1"/>
    <property type="match status" value="1"/>
</dbReference>
<sequence length="312" mass="34564">MLSLYTAMAGGVVFRGFLARGPCLLDCLTTTTHMGARKHIHVLRADWTVSCHHPLWNVFPVRTLHLSPDICAGHNKWSKVKHVKGPKDEARSRIFMKLGLMIRIAVKEGGSSNPEFNVALANVIEQCREKNMPKATVEAAIRGAEKSKAGTQHTYEARGPGGCMILIDILTDNNTRSLQELRHLLNKHSATICDGARNSFVRKGVVVAQGQGVTSERALELAIEAGAEDVQEMEDEDEKPILRFLCNMTDLKKVRTSLEEVGVCTLLARMEFVPHTPTQLSQDQLEAAFSLIEALNDHTDVLHVWDNIKGQD</sequence>
<dbReference type="Gene3D" id="1.10.10.200">
    <property type="match status" value="1"/>
</dbReference>
<dbReference type="InterPro" id="IPR002876">
    <property type="entry name" value="Transcrip_reg_TACO1-like"/>
</dbReference>
<dbReference type="InterPro" id="IPR049083">
    <property type="entry name" value="TACO1_YebC_N"/>
</dbReference>
<evidence type="ECO:0000259" key="11">
    <source>
        <dbReference type="Pfam" id="PF20772"/>
    </source>
</evidence>
<evidence type="ECO:0000256" key="9">
    <source>
        <dbReference type="ARBA" id="ARBA00075676"/>
    </source>
</evidence>
<dbReference type="SUPFAM" id="SSF75625">
    <property type="entry name" value="YebC-like"/>
    <property type="match status" value="1"/>
</dbReference>
<dbReference type="HAMAP" id="MF_00693">
    <property type="entry name" value="Transcrip_reg_TACO1"/>
    <property type="match status" value="1"/>
</dbReference>
<name>A0ABD0XDV5_UMBPY</name>
<gene>
    <name evidence="12" type="ORF">UPYG_G00141980</name>
</gene>
<dbReference type="EMBL" id="JAGEUA010000004">
    <property type="protein sequence ID" value="KAL0984472.1"/>
    <property type="molecule type" value="Genomic_DNA"/>
</dbReference>
<comment type="caution">
    <text evidence="12">The sequence shown here is derived from an EMBL/GenBank/DDBJ whole genome shotgun (WGS) entry which is preliminary data.</text>
</comment>
<dbReference type="InterPro" id="IPR029072">
    <property type="entry name" value="YebC-like"/>
</dbReference>
<keyword evidence="6" id="KW-0010">Activator</keyword>
<comment type="function">
    <text evidence="7">Acts as a translational activator of mitochondrially-encoded cytochrome c oxidase 1.</text>
</comment>
<proteinExistence type="inferred from homology"/>
<dbReference type="PANTHER" id="PTHR12532:SF0">
    <property type="entry name" value="TRANSLATIONAL ACTIVATOR OF CYTOCHROME C OXIDASE 1"/>
    <property type="match status" value="1"/>
</dbReference>
<evidence type="ECO:0000259" key="10">
    <source>
        <dbReference type="Pfam" id="PF01709"/>
    </source>
</evidence>
<evidence type="ECO:0000256" key="5">
    <source>
        <dbReference type="ARBA" id="ARBA00023128"/>
    </source>
</evidence>
<evidence type="ECO:0000256" key="6">
    <source>
        <dbReference type="ARBA" id="ARBA00023159"/>
    </source>
</evidence>
<feature type="domain" description="TACO1/YebC-like N-terminal" evidence="11">
    <location>
        <begin position="75"/>
        <end position="145"/>
    </location>
</feature>
<comment type="subcellular location">
    <subcellularLocation>
        <location evidence="1">Mitochondrion</location>
    </subcellularLocation>
</comment>
<dbReference type="Pfam" id="PF01709">
    <property type="entry name" value="Transcrip_reg"/>
    <property type="match status" value="1"/>
</dbReference>
<dbReference type="FunFam" id="1.10.10.200:FF:000002">
    <property type="entry name" value="Probable transcriptional regulatory protein CLM62_37755"/>
    <property type="match status" value="1"/>
</dbReference>
<evidence type="ECO:0000256" key="2">
    <source>
        <dbReference type="ARBA" id="ARBA00008724"/>
    </source>
</evidence>
<evidence type="ECO:0000256" key="1">
    <source>
        <dbReference type="ARBA" id="ARBA00004173"/>
    </source>
</evidence>
<dbReference type="InterPro" id="IPR026564">
    <property type="entry name" value="Transcrip_reg_TACO1-like_dom3"/>
</dbReference>
<keyword evidence="3" id="KW-0810">Translation regulation</keyword>